<feature type="non-terminal residue" evidence="1">
    <location>
        <position position="528"/>
    </location>
</feature>
<dbReference type="AlphaFoldDB" id="A0AA36HYR2"/>
<dbReference type="Proteomes" id="UP001178507">
    <property type="component" value="Unassembled WGS sequence"/>
</dbReference>
<evidence type="ECO:0000313" key="1">
    <source>
        <dbReference type="EMBL" id="CAJ1377556.1"/>
    </source>
</evidence>
<evidence type="ECO:0000313" key="2">
    <source>
        <dbReference type="Proteomes" id="UP001178507"/>
    </source>
</evidence>
<comment type="caution">
    <text evidence="1">The sequence shown here is derived from an EMBL/GenBank/DDBJ whole genome shotgun (WGS) entry which is preliminary data.</text>
</comment>
<gene>
    <name evidence="1" type="ORF">EVOR1521_LOCUS6326</name>
</gene>
<protein>
    <submittedName>
        <fullName evidence="1">Uncharacterized protein</fullName>
    </submittedName>
</protein>
<keyword evidence="2" id="KW-1185">Reference proteome</keyword>
<reference evidence="1" key="1">
    <citation type="submission" date="2023-08" db="EMBL/GenBank/DDBJ databases">
        <authorList>
            <person name="Chen Y."/>
            <person name="Shah S."/>
            <person name="Dougan E. K."/>
            <person name="Thang M."/>
            <person name="Chan C."/>
        </authorList>
    </citation>
    <scope>NUCLEOTIDE SEQUENCE</scope>
</reference>
<name>A0AA36HYR2_9DINO</name>
<sequence length="528" mass="60312">RNIPSCVLDVYYTVDGMRRSGDGLNLWHKQGVEIPLEMKKNSLQVVAETCSVETENNEHEEEWNTVEVCVLEGFLGASFKELDKTIQACFAKWPGGFFSDPVATQLLDPSGTFDWRARMTFMKTKDGKWMQVENVSDYTQLGNMAFRRFGPAEDPQRTITVVAPAKMKDYFKVDSEVPVAPFPTTHRELQSDELGWSDEEVGVGDEKMMRAGQEIARKLYREKERKPVSLGIPKRPSLEQQNEHNLTHYPFAGWCQACLSTRAKEEVHKRDVKKDAESSKTVISFDFGYTYVDDYGNEKSPEEVKDADEQYGTVLYIADHHTKAVHAVPVMRDPVIYQSDGERSTKQLLRAVQHCRANLGLETEIRISGVQQHASNGQAERTVQSVRRLANCLRYYAEEQAQMTTLGNSHVYPWSFRHASWLINRYRVLEKERKTSYEVWSGRKYQGKICLFGESVMYRHLTAFKGEPRFGRGIWVGKSPWTDCHIVLTPGGAVESRTVRLPDQFIGTDLVIVKGLPWNYSEEDCSSS</sequence>
<dbReference type="EMBL" id="CAUJNA010000469">
    <property type="protein sequence ID" value="CAJ1377556.1"/>
    <property type="molecule type" value="Genomic_DNA"/>
</dbReference>
<accession>A0AA36HYR2</accession>
<organism evidence="1 2">
    <name type="scientific">Effrenium voratum</name>
    <dbReference type="NCBI Taxonomy" id="2562239"/>
    <lineage>
        <taxon>Eukaryota</taxon>
        <taxon>Sar</taxon>
        <taxon>Alveolata</taxon>
        <taxon>Dinophyceae</taxon>
        <taxon>Suessiales</taxon>
        <taxon>Symbiodiniaceae</taxon>
        <taxon>Effrenium</taxon>
    </lineage>
</organism>
<proteinExistence type="predicted"/>